<evidence type="ECO:0000313" key="3">
    <source>
        <dbReference type="EMBL" id="KAL3115218.1"/>
    </source>
</evidence>
<evidence type="ECO:0000256" key="1">
    <source>
        <dbReference type="SAM" id="MobiDB-lite"/>
    </source>
</evidence>
<dbReference type="InterPro" id="IPR003959">
    <property type="entry name" value="ATPase_AAA_core"/>
</dbReference>
<gene>
    <name evidence="3" type="ORF">niasHT_016429</name>
</gene>
<dbReference type="Pfam" id="PF00004">
    <property type="entry name" value="AAA"/>
    <property type="match status" value="1"/>
</dbReference>
<organism evidence="3 4">
    <name type="scientific">Heterodera trifolii</name>
    <dbReference type="NCBI Taxonomy" id="157864"/>
    <lineage>
        <taxon>Eukaryota</taxon>
        <taxon>Metazoa</taxon>
        <taxon>Ecdysozoa</taxon>
        <taxon>Nematoda</taxon>
        <taxon>Chromadorea</taxon>
        <taxon>Rhabditida</taxon>
        <taxon>Tylenchina</taxon>
        <taxon>Tylenchomorpha</taxon>
        <taxon>Tylenchoidea</taxon>
        <taxon>Heteroderidae</taxon>
        <taxon>Heteroderinae</taxon>
        <taxon>Heterodera</taxon>
    </lineage>
</organism>
<accession>A0ABD2LJ24</accession>
<name>A0ABD2LJ24_9BILA</name>
<feature type="compositionally biased region" description="Basic and acidic residues" evidence="1">
    <location>
        <begin position="193"/>
        <end position="206"/>
    </location>
</feature>
<feature type="domain" description="ATPase AAA-type core" evidence="2">
    <location>
        <begin position="65"/>
        <end position="96"/>
    </location>
</feature>
<feature type="region of interest" description="Disordered" evidence="1">
    <location>
        <begin position="178"/>
        <end position="206"/>
    </location>
</feature>
<comment type="caution">
    <text evidence="3">The sequence shown here is derived from an EMBL/GenBank/DDBJ whole genome shotgun (WGS) entry which is preliminary data.</text>
</comment>
<dbReference type="EMBL" id="JBICBT010000393">
    <property type="protein sequence ID" value="KAL3115218.1"/>
    <property type="molecule type" value="Genomic_DNA"/>
</dbReference>
<proteinExistence type="predicted"/>
<dbReference type="InterPro" id="IPR027417">
    <property type="entry name" value="P-loop_NTPase"/>
</dbReference>
<protein>
    <recommendedName>
        <fullName evidence="2">ATPase AAA-type core domain-containing protein</fullName>
    </recommendedName>
</protein>
<reference evidence="3 4" key="1">
    <citation type="submission" date="2024-10" db="EMBL/GenBank/DDBJ databases">
        <authorList>
            <person name="Kim D."/>
        </authorList>
    </citation>
    <scope>NUCLEOTIDE SEQUENCE [LARGE SCALE GENOMIC DNA]</scope>
    <source>
        <strain evidence="3">BH-2024</strain>
    </source>
</reference>
<dbReference type="AlphaFoldDB" id="A0ABD2LJ24"/>
<dbReference type="Proteomes" id="UP001620626">
    <property type="component" value="Unassembled WGS sequence"/>
</dbReference>
<dbReference type="SUPFAM" id="SSF52540">
    <property type="entry name" value="P-loop containing nucleoside triphosphate hydrolases"/>
    <property type="match status" value="1"/>
</dbReference>
<evidence type="ECO:0000259" key="2">
    <source>
        <dbReference type="Pfam" id="PF00004"/>
    </source>
</evidence>
<evidence type="ECO:0000313" key="4">
    <source>
        <dbReference type="Proteomes" id="UP001620626"/>
    </source>
</evidence>
<keyword evidence="4" id="KW-1185">Reference proteome</keyword>
<dbReference type="Gene3D" id="3.40.50.300">
    <property type="entry name" value="P-loop containing nucleotide triphosphate hydrolases"/>
    <property type="match status" value="1"/>
</dbReference>
<sequence length="206" mass="23341">MPQSLDIEAFSSVFPAEPAYTYKDLFEERLNEKSLPDIVEQLEEHVSLLREPGRHVWCQLPKALVLHGLSGIGKTHIAKTIARKANCRFVEMVAMSENLLLHSSSCREMTVTFDARDSIVRGLAAHEIGHAVVAVLDRDATPLQYAAGFYNENGLQHKARWMDDEEENRWATEDAWFTAPPRRTGPKKTKPRGTVEGRERSRCPMI</sequence>